<organism evidence="2 3">
    <name type="scientific">Caerostris extrusa</name>
    <name type="common">Bark spider</name>
    <name type="synonym">Caerostris bankana</name>
    <dbReference type="NCBI Taxonomy" id="172846"/>
    <lineage>
        <taxon>Eukaryota</taxon>
        <taxon>Metazoa</taxon>
        <taxon>Ecdysozoa</taxon>
        <taxon>Arthropoda</taxon>
        <taxon>Chelicerata</taxon>
        <taxon>Arachnida</taxon>
        <taxon>Araneae</taxon>
        <taxon>Araneomorphae</taxon>
        <taxon>Entelegynae</taxon>
        <taxon>Araneoidea</taxon>
        <taxon>Araneidae</taxon>
        <taxon>Caerostris</taxon>
    </lineage>
</organism>
<feature type="region of interest" description="Disordered" evidence="1">
    <location>
        <begin position="54"/>
        <end position="87"/>
    </location>
</feature>
<keyword evidence="3" id="KW-1185">Reference proteome</keyword>
<dbReference type="Proteomes" id="UP001054945">
    <property type="component" value="Unassembled WGS sequence"/>
</dbReference>
<dbReference type="EMBL" id="BPLR01000633">
    <property type="protein sequence ID" value="GIY96191.1"/>
    <property type="molecule type" value="Genomic_DNA"/>
</dbReference>
<feature type="compositionally biased region" description="Basic and acidic residues" evidence="1">
    <location>
        <begin position="72"/>
        <end position="87"/>
    </location>
</feature>
<protein>
    <submittedName>
        <fullName evidence="2">Uncharacterized protein</fullName>
    </submittedName>
</protein>
<comment type="caution">
    <text evidence="2">The sequence shown here is derived from an EMBL/GenBank/DDBJ whole genome shotgun (WGS) entry which is preliminary data.</text>
</comment>
<accession>A0AAV4XMK5</accession>
<proteinExistence type="predicted"/>
<evidence type="ECO:0000256" key="1">
    <source>
        <dbReference type="SAM" id="MobiDB-lite"/>
    </source>
</evidence>
<evidence type="ECO:0000313" key="3">
    <source>
        <dbReference type="Proteomes" id="UP001054945"/>
    </source>
</evidence>
<name>A0AAV4XMK5_CAEEX</name>
<sequence length="87" mass="9918">MQKTSLSHLLNRAAIHSWLRDSIVNAFQCDREKACTVIEPTPHKRTDILSAPARYPAKQMSRQSSGTAHYWRRGDLPDTLDKEIGRS</sequence>
<evidence type="ECO:0000313" key="2">
    <source>
        <dbReference type="EMBL" id="GIY96191.1"/>
    </source>
</evidence>
<gene>
    <name evidence="2" type="ORF">CEXT_609821</name>
</gene>
<dbReference type="AlphaFoldDB" id="A0AAV4XMK5"/>
<reference evidence="2 3" key="1">
    <citation type="submission" date="2021-06" db="EMBL/GenBank/DDBJ databases">
        <title>Caerostris extrusa draft genome.</title>
        <authorList>
            <person name="Kono N."/>
            <person name="Arakawa K."/>
        </authorList>
    </citation>
    <scope>NUCLEOTIDE SEQUENCE [LARGE SCALE GENOMIC DNA]</scope>
</reference>